<evidence type="ECO:0000256" key="1">
    <source>
        <dbReference type="ARBA" id="ARBA00004726"/>
    </source>
</evidence>
<evidence type="ECO:0000256" key="4">
    <source>
        <dbReference type="ARBA" id="ARBA00022643"/>
    </source>
</evidence>
<dbReference type="GO" id="GO:0003919">
    <property type="term" value="F:FMN adenylyltransferase activity"/>
    <property type="evidence" value="ECO:0007669"/>
    <property type="project" value="UniProtKB-UniRule"/>
</dbReference>
<evidence type="ECO:0000313" key="16">
    <source>
        <dbReference type="EMBL" id="KGF96641.1"/>
    </source>
</evidence>
<dbReference type="InterPro" id="IPR015864">
    <property type="entry name" value="FAD_synthase"/>
</dbReference>
<dbReference type="NCBIfam" id="TIGR00083">
    <property type="entry name" value="ribF"/>
    <property type="match status" value="1"/>
</dbReference>
<dbReference type="Gene3D" id="2.40.30.30">
    <property type="entry name" value="Riboflavin kinase-like"/>
    <property type="match status" value="1"/>
</dbReference>
<evidence type="ECO:0000256" key="2">
    <source>
        <dbReference type="ARBA" id="ARBA00005201"/>
    </source>
</evidence>
<comment type="catalytic activity">
    <reaction evidence="13 14">
        <text>FMN + ATP + H(+) = FAD + diphosphate</text>
        <dbReference type="Rhea" id="RHEA:17237"/>
        <dbReference type="ChEBI" id="CHEBI:15378"/>
        <dbReference type="ChEBI" id="CHEBI:30616"/>
        <dbReference type="ChEBI" id="CHEBI:33019"/>
        <dbReference type="ChEBI" id="CHEBI:57692"/>
        <dbReference type="ChEBI" id="CHEBI:58210"/>
        <dbReference type="EC" id="2.7.7.2"/>
    </reaction>
</comment>
<dbReference type="InterPro" id="IPR015865">
    <property type="entry name" value="Riboflavin_kinase_bac/euk"/>
</dbReference>
<evidence type="ECO:0000256" key="13">
    <source>
        <dbReference type="ARBA" id="ARBA00049494"/>
    </source>
</evidence>
<dbReference type="NCBIfam" id="NF004162">
    <property type="entry name" value="PRK05627.1-5"/>
    <property type="match status" value="1"/>
</dbReference>
<comment type="pathway">
    <text evidence="1 14">Cofactor biosynthesis; FAD biosynthesis; FAD from FMN: step 1/1.</text>
</comment>
<protein>
    <recommendedName>
        <fullName evidence="14">Riboflavin biosynthesis protein</fullName>
    </recommendedName>
    <domain>
        <recommendedName>
            <fullName evidence="14">Riboflavin kinase</fullName>
            <ecNumber evidence="14">2.7.1.26</ecNumber>
        </recommendedName>
        <alternativeName>
            <fullName evidence="14">Flavokinase</fullName>
        </alternativeName>
    </domain>
    <domain>
        <recommendedName>
            <fullName evidence="14">FMN adenylyltransferase</fullName>
            <ecNumber evidence="14">2.7.7.2</ecNumber>
        </recommendedName>
        <alternativeName>
            <fullName evidence="14">FAD pyrophosphorylase</fullName>
        </alternativeName>
        <alternativeName>
            <fullName evidence="14">FAD synthase</fullName>
        </alternativeName>
    </domain>
</protein>
<dbReference type="Pfam" id="PF06574">
    <property type="entry name" value="FAD_syn"/>
    <property type="match status" value="1"/>
</dbReference>
<dbReference type="EC" id="2.7.7.2" evidence="14"/>
<keyword evidence="7 14" id="KW-0547">Nucleotide-binding</keyword>
<evidence type="ECO:0000256" key="7">
    <source>
        <dbReference type="ARBA" id="ARBA00022741"/>
    </source>
</evidence>
<dbReference type="InterPro" id="IPR014729">
    <property type="entry name" value="Rossmann-like_a/b/a_fold"/>
</dbReference>
<comment type="catalytic activity">
    <reaction evidence="12 14">
        <text>riboflavin + ATP = FMN + ADP + H(+)</text>
        <dbReference type="Rhea" id="RHEA:14357"/>
        <dbReference type="ChEBI" id="CHEBI:15378"/>
        <dbReference type="ChEBI" id="CHEBI:30616"/>
        <dbReference type="ChEBI" id="CHEBI:57986"/>
        <dbReference type="ChEBI" id="CHEBI:58210"/>
        <dbReference type="ChEBI" id="CHEBI:456216"/>
        <dbReference type="EC" id="2.7.1.26"/>
    </reaction>
</comment>
<keyword evidence="9 14" id="KW-0274">FAD</keyword>
<dbReference type="SUPFAM" id="SSF52374">
    <property type="entry name" value="Nucleotidylyl transferase"/>
    <property type="match status" value="1"/>
</dbReference>
<dbReference type="Proteomes" id="UP000030355">
    <property type="component" value="Unassembled WGS sequence"/>
</dbReference>
<evidence type="ECO:0000256" key="11">
    <source>
        <dbReference type="ARBA" id="ARBA00023268"/>
    </source>
</evidence>
<dbReference type="OrthoDB" id="9803667at2"/>
<evidence type="ECO:0000256" key="8">
    <source>
        <dbReference type="ARBA" id="ARBA00022777"/>
    </source>
</evidence>
<evidence type="ECO:0000256" key="3">
    <source>
        <dbReference type="ARBA" id="ARBA00022630"/>
    </source>
</evidence>
<evidence type="ECO:0000259" key="15">
    <source>
        <dbReference type="SMART" id="SM00904"/>
    </source>
</evidence>
<keyword evidence="11" id="KW-0511">Multifunctional enzyme</keyword>
<dbReference type="SMART" id="SM00904">
    <property type="entry name" value="Flavokinase"/>
    <property type="match status" value="1"/>
</dbReference>
<dbReference type="SUPFAM" id="SSF82114">
    <property type="entry name" value="Riboflavin kinase-like"/>
    <property type="match status" value="1"/>
</dbReference>
<dbReference type="PANTHER" id="PTHR22749:SF6">
    <property type="entry name" value="RIBOFLAVIN KINASE"/>
    <property type="match status" value="1"/>
</dbReference>
<organism evidence="16 17">
    <name type="scientific">Prochlorococcus marinus str. MIT 9201</name>
    <dbReference type="NCBI Taxonomy" id="93057"/>
    <lineage>
        <taxon>Bacteria</taxon>
        <taxon>Bacillati</taxon>
        <taxon>Cyanobacteriota</taxon>
        <taxon>Cyanophyceae</taxon>
        <taxon>Synechococcales</taxon>
        <taxon>Prochlorococcaceae</taxon>
        <taxon>Prochlorococcus</taxon>
    </lineage>
</organism>
<dbReference type="UniPathway" id="UPA00276">
    <property type="reaction ID" value="UER00406"/>
</dbReference>
<evidence type="ECO:0000313" key="17">
    <source>
        <dbReference type="Proteomes" id="UP000030355"/>
    </source>
</evidence>
<evidence type="ECO:0000256" key="6">
    <source>
        <dbReference type="ARBA" id="ARBA00022695"/>
    </source>
</evidence>
<keyword evidence="3 14" id="KW-0285">Flavoprotein</keyword>
<dbReference type="PANTHER" id="PTHR22749">
    <property type="entry name" value="RIBOFLAVIN KINASE/FMN ADENYLYLTRANSFERASE"/>
    <property type="match status" value="1"/>
</dbReference>
<dbReference type="eggNOG" id="COG0196">
    <property type="taxonomic scope" value="Bacteria"/>
</dbReference>
<name>A0A0A2A755_PROMR</name>
<dbReference type="PIRSF" id="PIRSF004491">
    <property type="entry name" value="FAD_Synth"/>
    <property type="match status" value="1"/>
</dbReference>
<dbReference type="GO" id="GO:0006747">
    <property type="term" value="P:FAD biosynthetic process"/>
    <property type="evidence" value="ECO:0007669"/>
    <property type="project" value="UniProtKB-UniRule"/>
</dbReference>
<dbReference type="InterPro" id="IPR002606">
    <property type="entry name" value="Riboflavin_kinase_bac"/>
</dbReference>
<dbReference type="InterPro" id="IPR023468">
    <property type="entry name" value="Riboflavin_kinase"/>
</dbReference>
<evidence type="ECO:0000256" key="12">
    <source>
        <dbReference type="ARBA" id="ARBA00047880"/>
    </source>
</evidence>
<keyword evidence="8 14" id="KW-0418">Kinase</keyword>
<dbReference type="RefSeq" id="WP_032521698.1">
    <property type="nucleotide sequence ID" value="NZ_CP138977.1"/>
</dbReference>
<evidence type="ECO:0000256" key="10">
    <source>
        <dbReference type="ARBA" id="ARBA00022840"/>
    </source>
</evidence>
<dbReference type="GO" id="GO:0009231">
    <property type="term" value="P:riboflavin biosynthetic process"/>
    <property type="evidence" value="ECO:0007669"/>
    <property type="project" value="InterPro"/>
</dbReference>
<dbReference type="STRING" id="93057.EU95_0526"/>
<dbReference type="InterPro" id="IPR023465">
    <property type="entry name" value="Riboflavin_kinase_dom_sf"/>
</dbReference>
<dbReference type="GO" id="GO:0009398">
    <property type="term" value="P:FMN biosynthetic process"/>
    <property type="evidence" value="ECO:0007669"/>
    <property type="project" value="UniProtKB-UniRule"/>
</dbReference>
<feature type="domain" description="Riboflavin kinase" evidence="15">
    <location>
        <begin position="176"/>
        <end position="303"/>
    </location>
</feature>
<evidence type="ECO:0000256" key="9">
    <source>
        <dbReference type="ARBA" id="ARBA00022827"/>
    </source>
</evidence>
<dbReference type="GO" id="GO:0005524">
    <property type="term" value="F:ATP binding"/>
    <property type="evidence" value="ECO:0007669"/>
    <property type="project" value="UniProtKB-UniRule"/>
</dbReference>
<dbReference type="GO" id="GO:0008531">
    <property type="term" value="F:riboflavin kinase activity"/>
    <property type="evidence" value="ECO:0007669"/>
    <property type="project" value="UniProtKB-UniRule"/>
</dbReference>
<keyword evidence="6 14" id="KW-0548">Nucleotidyltransferase</keyword>
<keyword evidence="4 14" id="KW-0288">FMN</keyword>
<proteinExistence type="inferred from homology"/>
<keyword evidence="10 14" id="KW-0067">ATP-binding</keyword>
<dbReference type="AlphaFoldDB" id="A0A0A2A755"/>
<keyword evidence="5 14" id="KW-0808">Transferase</keyword>
<comment type="caution">
    <text evidence="16">The sequence shown here is derived from an EMBL/GenBank/DDBJ whole genome shotgun (WGS) entry which is preliminary data.</text>
</comment>
<dbReference type="Pfam" id="PF01687">
    <property type="entry name" value="Flavokinase"/>
    <property type="match status" value="1"/>
</dbReference>
<dbReference type="EC" id="2.7.1.26" evidence="14"/>
<dbReference type="EMBL" id="JNAL01000007">
    <property type="protein sequence ID" value="KGF96641.1"/>
    <property type="molecule type" value="Genomic_DNA"/>
</dbReference>
<comment type="pathway">
    <text evidence="2 14">Cofactor biosynthesis; FMN biosynthesis; FMN from riboflavin (ATP route): step 1/1.</text>
</comment>
<evidence type="ECO:0000256" key="5">
    <source>
        <dbReference type="ARBA" id="ARBA00022679"/>
    </source>
</evidence>
<gene>
    <name evidence="16" type="ORF">EU95_0526</name>
</gene>
<dbReference type="UniPathway" id="UPA00277">
    <property type="reaction ID" value="UER00407"/>
</dbReference>
<dbReference type="CDD" id="cd02064">
    <property type="entry name" value="FAD_synthetase_N"/>
    <property type="match status" value="1"/>
</dbReference>
<sequence>MISLISPSEVKNPTSIAIGSFDGLHAGHRKLIKSVVEENHYVPTIASFWPHPREVLYNETRLRLDLPYEKLPILEDLGIEQLVLIPFNKELSKLSAEIFVRDILINQLQAKNISVGANFKFGYKRSGDISTIKNTLKDTDIKLKITPILKDKEGRISSSRIRELLEKSDLKNAFKMLNRPYSFNGKVVKGKGIGKKIGWPTANLEIDGRKFLPGEGVYAAWTTIQNSNQKIESVMNLGSQPTINPILPSAVEVHLINKDIDLYGLNLSIEPIEKLRSQIQFENLDQLSDQIKKDKDHALRIFKHNKK</sequence>
<reference evidence="17" key="1">
    <citation type="journal article" date="2014" name="Sci. Data">
        <title>Genomes of diverse isolates of the marine cyanobacterium Prochlorococcus.</title>
        <authorList>
            <person name="Biller S."/>
            <person name="Berube P."/>
            <person name="Thompson J."/>
            <person name="Kelly L."/>
            <person name="Roggensack S."/>
            <person name="Awad L."/>
            <person name="Roache-Johnson K."/>
            <person name="Ding H."/>
            <person name="Giovannoni S.J."/>
            <person name="Moore L.R."/>
            <person name="Chisholm S.W."/>
        </authorList>
    </citation>
    <scope>NUCLEOTIDE SEQUENCE [LARGE SCALE GENOMIC DNA]</scope>
    <source>
        <strain evidence="17">MIT 9201</strain>
    </source>
</reference>
<comment type="similarity">
    <text evidence="14">Belongs to the ribF family.</text>
</comment>
<accession>A0A0A2A755</accession>
<evidence type="ECO:0000256" key="14">
    <source>
        <dbReference type="PIRNR" id="PIRNR004491"/>
    </source>
</evidence>
<dbReference type="Gene3D" id="3.40.50.620">
    <property type="entry name" value="HUPs"/>
    <property type="match status" value="1"/>
</dbReference>